<reference evidence="4" key="1">
    <citation type="journal article" date="2023" name="GigaByte">
        <title>Genome assembly of the bearded iris, Iris pallida Lam.</title>
        <authorList>
            <person name="Bruccoleri R.E."/>
            <person name="Oakeley E.J."/>
            <person name="Faust A.M.E."/>
            <person name="Altorfer M."/>
            <person name="Dessus-Babus S."/>
            <person name="Burckhardt D."/>
            <person name="Oertli M."/>
            <person name="Naumann U."/>
            <person name="Petersen F."/>
            <person name="Wong J."/>
        </authorList>
    </citation>
    <scope>NUCLEOTIDE SEQUENCE</scope>
    <source>
        <strain evidence="4">GSM-AAB239-AS_SAM_17_03QT</strain>
    </source>
</reference>
<keyword evidence="5" id="KW-1185">Reference proteome</keyword>
<name>A0AAX6FJ61_IRIPA</name>
<feature type="compositionally biased region" description="Acidic residues" evidence="2">
    <location>
        <begin position="15"/>
        <end position="33"/>
    </location>
</feature>
<dbReference type="Proteomes" id="UP001140949">
    <property type="component" value="Unassembled WGS sequence"/>
</dbReference>
<dbReference type="PANTHER" id="PTHR31662:SF33">
    <property type="entry name" value="DNA-BINDING STOREKEEPER PROTEIN TRANSCRIPTIONAL REGULATOR-LIKE PROTEIN"/>
    <property type="match status" value="1"/>
</dbReference>
<dbReference type="AlphaFoldDB" id="A0AAX6FJ61"/>
<dbReference type="PANTHER" id="PTHR31662">
    <property type="entry name" value="BNAANNG10740D PROTEIN-RELATED"/>
    <property type="match status" value="1"/>
</dbReference>
<dbReference type="InterPro" id="IPR053932">
    <property type="entry name" value="GeBP-like_DBD"/>
</dbReference>
<accession>A0AAX6FJ61</accession>
<evidence type="ECO:0000313" key="4">
    <source>
        <dbReference type="EMBL" id="KAJ6816372.1"/>
    </source>
</evidence>
<dbReference type="InterPro" id="IPR007592">
    <property type="entry name" value="GEBP"/>
</dbReference>
<gene>
    <name evidence="4" type="ORF">M6B38_416430</name>
</gene>
<feature type="compositionally biased region" description="Low complexity" evidence="2">
    <location>
        <begin position="100"/>
        <end position="132"/>
    </location>
</feature>
<comment type="caution">
    <text evidence="4">The sequence shown here is derived from an EMBL/GenBank/DDBJ whole genome shotgun (WGS) entry which is preliminary data.</text>
</comment>
<dbReference type="GO" id="GO:0005634">
    <property type="term" value="C:nucleus"/>
    <property type="evidence" value="ECO:0007669"/>
    <property type="project" value="TreeGrafter"/>
</dbReference>
<evidence type="ECO:0000256" key="2">
    <source>
        <dbReference type="SAM" id="MobiDB-lite"/>
    </source>
</evidence>
<feature type="region of interest" description="Disordered" evidence="2">
    <location>
        <begin position="1"/>
        <end position="156"/>
    </location>
</feature>
<evidence type="ECO:0000256" key="1">
    <source>
        <dbReference type="ARBA" id="ARBA00010820"/>
    </source>
</evidence>
<sequence>MAKKRAPSPPPPAESSEEEESGSSSAEEEEQEEEHPTKSENPNPNEEEIDVAEEEAEAEEEEEEEEEEEVEEEEEEEVEEEEEEEVEEEESAEEKDDSKTNPTAAAAPSTDPATAAAPKSGSDSESESGSDSPMVVKPISSKPMPEPGVKKSDKSSSGLFQRVWSLDDEIALLNGVLDFKNQTGSVPPSAGRKLGTEFSSFIKKYLHMDASEFQVSEKIGRLRKKYDNAASRSSLQFATPHDRTTFEISAKIWGEDTAAAAVAAANGKESPSNGNGYPFLKEAFAAKGWDFAAVMALENLDPGKAKALEEKFKKQKMAVMKHHLQRMELQKETVKLVMDGMDKTI</sequence>
<organism evidence="4 5">
    <name type="scientific">Iris pallida</name>
    <name type="common">Sweet iris</name>
    <dbReference type="NCBI Taxonomy" id="29817"/>
    <lineage>
        <taxon>Eukaryota</taxon>
        <taxon>Viridiplantae</taxon>
        <taxon>Streptophyta</taxon>
        <taxon>Embryophyta</taxon>
        <taxon>Tracheophyta</taxon>
        <taxon>Spermatophyta</taxon>
        <taxon>Magnoliopsida</taxon>
        <taxon>Liliopsida</taxon>
        <taxon>Asparagales</taxon>
        <taxon>Iridaceae</taxon>
        <taxon>Iridoideae</taxon>
        <taxon>Irideae</taxon>
        <taxon>Iris</taxon>
    </lineage>
</organism>
<dbReference type="EMBL" id="JANAVB010028198">
    <property type="protein sequence ID" value="KAJ6816372.1"/>
    <property type="molecule type" value="Genomic_DNA"/>
</dbReference>
<reference evidence="4" key="2">
    <citation type="submission" date="2023-04" db="EMBL/GenBank/DDBJ databases">
        <authorList>
            <person name="Bruccoleri R.E."/>
            <person name="Oakeley E.J."/>
            <person name="Faust A.-M."/>
            <person name="Dessus-Babus S."/>
            <person name="Altorfer M."/>
            <person name="Burckhardt D."/>
            <person name="Oertli M."/>
            <person name="Naumann U."/>
            <person name="Petersen F."/>
            <person name="Wong J."/>
        </authorList>
    </citation>
    <scope>NUCLEOTIDE SEQUENCE</scope>
    <source>
        <strain evidence="4">GSM-AAB239-AS_SAM_17_03QT</strain>
        <tissue evidence="4">Leaf</tissue>
    </source>
</reference>
<dbReference type="GO" id="GO:0006355">
    <property type="term" value="P:regulation of DNA-templated transcription"/>
    <property type="evidence" value="ECO:0007669"/>
    <property type="project" value="InterPro"/>
</dbReference>
<proteinExistence type="inferred from homology"/>
<evidence type="ECO:0000259" key="3">
    <source>
        <dbReference type="Pfam" id="PF04504"/>
    </source>
</evidence>
<feature type="domain" description="Glabrous enhancer-binding protein-like DBD" evidence="3">
    <location>
        <begin position="160"/>
        <end position="254"/>
    </location>
</feature>
<feature type="compositionally biased region" description="Acidic residues" evidence="2">
    <location>
        <begin position="45"/>
        <end position="95"/>
    </location>
</feature>
<evidence type="ECO:0000313" key="5">
    <source>
        <dbReference type="Proteomes" id="UP001140949"/>
    </source>
</evidence>
<protein>
    <submittedName>
        <fullName evidence="4">Heme-binding-like protein, chloroplastic</fullName>
    </submittedName>
</protein>
<dbReference type="Pfam" id="PF04504">
    <property type="entry name" value="GeBP-like_DBD"/>
    <property type="match status" value="1"/>
</dbReference>
<comment type="similarity">
    <text evidence="1">Belongs to the GeBP family.</text>
</comment>